<dbReference type="AlphaFoldDB" id="A0A846N0K7"/>
<dbReference type="InterPro" id="IPR007838">
    <property type="entry name" value="Cell_div_ZapA-like"/>
</dbReference>
<proteinExistence type="predicted"/>
<evidence type="ECO:0000256" key="2">
    <source>
        <dbReference type="ARBA" id="ARBA00015195"/>
    </source>
</evidence>
<accession>A0A846N0K7</accession>
<gene>
    <name evidence="10" type="ORF">FHS83_002025</name>
</gene>
<comment type="caution">
    <text evidence="10">The sequence shown here is derived from an EMBL/GenBank/DDBJ whole genome shotgun (WGS) entry which is preliminary data.</text>
</comment>
<sequence length="119" mass="12845">MPLVNVMVNGKAYTIACDDGEEQHLKELGAEVDTKVRELLSAVGNVGEQRLLLMAAVLLADEVHAATTHLETARQELAAERARREDLAVKVENTESIAADALETAVKRIETIAAKLKVA</sequence>
<protein>
    <recommendedName>
        <fullName evidence="2">Cell division protein ZapA</fullName>
    </recommendedName>
    <alternativeName>
        <fullName evidence="9">Z ring-associated protein ZapA</fullName>
    </alternativeName>
</protein>
<dbReference type="GO" id="GO:0032153">
    <property type="term" value="C:cell division site"/>
    <property type="evidence" value="ECO:0007669"/>
    <property type="project" value="TreeGrafter"/>
</dbReference>
<dbReference type="InterPro" id="IPR042233">
    <property type="entry name" value="Cell_div_ZapA_N"/>
</dbReference>
<keyword evidence="11" id="KW-1185">Reference proteome</keyword>
<dbReference type="PANTHER" id="PTHR34981">
    <property type="entry name" value="CELL DIVISION PROTEIN ZAPA"/>
    <property type="match status" value="1"/>
</dbReference>
<evidence type="ECO:0000313" key="10">
    <source>
        <dbReference type="EMBL" id="NIK88707.1"/>
    </source>
</evidence>
<name>A0A846N0K7_9PROT</name>
<dbReference type="GO" id="GO:0000917">
    <property type="term" value="P:division septum assembly"/>
    <property type="evidence" value="ECO:0007669"/>
    <property type="project" value="UniProtKB-KW"/>
</dbReference>
<evidence type="ECO:0000313" key="11">
    <source>
        <dbReference type="Proteomes" id="UP000570514"/>
    </source>
</evidence>
<reference evidence="10 11" key="1">
    <citation type="submission" date="2020-03" db="EMBL/GenBank/DDBJ databases">
        <title>Genomic Encyclopedia of Type Strains, Phase IV (KMG-IV): sequencing the most valuable type-strain genomes for metagenomic binning, comparative biology and taxonomic classification.</title>
        <authorList>
            <person name="Goeker M."/>
        </authorList>
    </citation>
    <scope>NUCLEOTIDE SEQUENCE [LARGE SCALE GENOMIC DNA]</scope>
    <source>
        <strain evidence="10 11">DSM 19867</strain>
    </source>
</reference>
<dbReference type="GO" id="GO:0043093">
    <property type="term" value="P:FtsZ-dependent cytokinesis"/>
    <property type="evidence" value="ECO:0007669"/>
    <property type="project" value="TreeGrafter"/>
</dbReference>
<keyword evidence="3" id="KW-0963">Cytoplasm</keyword>
<comment type="subcellular location">
    <subcellularLocation>
        <location evidence="1">Cytoplasm</location>
    </subcellularLocation>
</comment>
<dbReference type="EMBL" id="JAASRM010000001">
    <property type="protein sequence ID" value="NIK88707.1"/>
    <property type="molecule type" value="Genomic_DNA"/>
</dbReference>
<evidence type="ECO:0000256" key="1">
    <source>
        <dbReference type="ARBA" id="ARBA00004496"/>
    </source>
</evidence>
<dbReference type="GO" id="GO:0005829">
    <property type="term" value="C:cytosol"/>
    <property type="evidence" value="ECO:0007669"/>
    <property type="project" value="TreeGrafter"/>
</dbReference>
<evidence type="ECO:0000256" key="8">
    <source>
        <dbReference type="ARBA" id="ARBA00026068"/>
    </source>
</evidence>
<evidence type="ECO:0000256" key="5">
    <source>
        <dbReference type="ARBA" id="ARBA00023210"/>
    </source>
</evidence>
<evidence type="ECO:0000256" key="3">
    <source>
        <dbReference type="ARBA" id="ARBA00022490"/>
    </source>
</evidence>
<keyword evidence="5" id="KW-0717">Septation</keyword>
<comment type="function">
    <text evidence="7">Activator of cell division through the inhibition of FtsZ GTPase activity, therefore promoting FtsZ assembly into bundles of protofilaments necessary for the formation of the division Z ring. It is recruited early at mid-cell but it is not essential for cell division.</text>
</comment>
<keyword evidence="6" id="KW-0131">Cell cycle</keyword>
<dbReference type="Gene3D" id="3.30.160.880">
    <property type="entry name" value="Cell division protein ZapA protomer, N-terminal domain"/>
    <property type="match status" value="1"/>
</dbReference>
<dbReference type="PANTHER" id="PTHR34981:SF1">
    <property type="entry name" value="CELL DIVISION PROTEIN ZAPA"/>
    <property type="match status" value="1"/>
</dbReference>
<dbReference type="GO" id="GO:0030428">
    <property type="term" value="C:cell septum"/>
    <property type="evidence" value="ECO:0007669"/>
    <property type="project" value="TreeGrafter"/>
</dbReference>
<dbReference type="Proteomes" id="UP000570514">
    <property type="component" value="Unassembled WGS sequence"/>
</dbReference>
<comment type="subunit">
    <text evidence="8">Homodimer. Interacts with FtsZ.</text>
</comment>
<organism evidence="10 11">
    <name type="scientific">Rhizomicrobium palustre</name>
    <dbReference type="NCBI Taxonomy" id="189966"/>
    <lineage>
        <taxon>Bacteria</taxon>
        <taxon>Pseudomonadati</taxon>
        <taxon>Pseudomonadota</taxon>
        <taxon>Alphaproteobacteria</taxon>
        <taxon>Micropepsales</taxon>
        <taxon>Micropepsaceae</taxon>
        <taxon>Rhizomicrobium</taxon>
    </lineage>
</organism>
<evidence type="ECO:0000256" key="4">
    <source>
        <dbReference type="ARBA" id="ARBA00022618"/>
    </source>
</evidence>
<evidence type="ECO:0000256" key="6">
    <source>
        <dbReference type="ARBA" id="ARBA00023306"/>
    </source>
</evidence>
<keyword evidence="4 10" id="KW-0132">Cell division</keyword>
<evidence type="ECO:0000256" key="9">
    <source>
        <dbReference type="ARBA" id="ARBA00033158"/>
    </source>
</evidence>
<dbReference type="RefSeq" id="WP_167082858.1">
    <property type="nucleotide sequence ID" value="NZ_BAAADC010000001.1"/>
</dbReference>
<evidence type="ECO:0000256" key="7">
    <source>
        <dbReference type="ARBA" id="ARBA00024910"/>
    </source>
</evidence>
<dbReference type="Pfam" id="PF05164">
    <property type="entry name" value="ZapA"/>
    <property type="match status" value="1"/>
</dbReference>
<dbReference type="InterPro" id="IPR036192">
    <property type="entry name" value="Cell_div_ZapA-like_sf"/>
</dbReference>
<dbReference type="GO" id="GO:0000921">
    <property type="term" value="P:septin ring assembly"/>
    <property type="evidence" value="ECO:0007669"/>
    <property type="project" value="TreeGrafter"/>
</dbReference>
<dbReference type="SUPFAM" id="SSF102829">
    <property type="entry name" value="Cell division protein ZapA-like"/>
    <property type="match status" value="1"/>
</dbReference>